<keyword evidence="3" id="KW-1185">Reference proteome</keyword>
<dbReference type="InterPro" id="IPR053143">
    <property type="entry name" value="Arylsulfate_ST"/>
</dbReference>
<dbReference type="InParanoid" id="A0A554NFD6"/>
<dbReference type="EMBL" id="QMDX01000001">
    <property type="protein sequence ID" value="TSD16099.1"/>
    <property type="molecule type" value="Genomic_DNA"/>
</dbReference>
<dbReference type="Gene3D" id="2.120.10.30">
    <property type="entry name" value="TolB, C-terminal domain"/>
    <property type="match status" value="1"/>
</dbReference>
<feature type="region of interest" description="Disordered" evidence="1">
    <location>
        <begin position="371"/>
        <end position="400"/>
    </location>
</feature>
<dbReference type="GO" id="GO:0004062">
    <property type="term" value="F:aryl sulfotransferase activity"/>
    <property type="evidence" value="ECO:0007669"/>
    <property type="project" value="InterPro"/>
</dbReference>
<evidence type="ECO:0000313" key="3">
    <source>
        <dbReference type="Proteomes" id="UP000319894"/>
    </source>
</evidence>
<accession>A0A554NFD6</accession>
<reference evidence="2 3" key="1">
    <citation type="submission" date="2018-06" db="EMBL/GenBank/DDBJ databases">
        <title>Natronomonas sp. F16-60 a new haloarchaeon isolated from a solar saltern of Isla Cristina, Huelva, Spain.</title>
        <authorList>
            <person name="Duran-Viseras A."/>
            <person name="Sanchez-Porro C."/>
            <person name="Ventosa A."/>
        </authorList>
    </citation>
    <scope>NUCLEOTIDE SEQUENCE [LARGE SCALE GENOMIC DNA]</scope>
    <source>
        <strain evidence="2 3">F16-60</strain>
    </source>
</reference>
<dbReference type="AlphaFoldDB" id="A0A554NFD6"/>
<dbReference type="OrthoDB" id="306371at2157"/>
<evidence type="ECO:0008006" key="4">
    <source>
        <dbReference type="Google" id="ProtNLM"/>
    </source>
</evidence>
<dbReference type="InterPro" id="IPR011042">
    <property type="entry name" value="6-blade_b-propeller_TolB-like"/>
</dbReference>
<dbReference type="RefSeq" id="WP_144260581.1">
    <property type="nucleotide sequence ID" value="NZ_QMDX01000001.1"/>
</dbReference>
<dbReference type="Proteomes" id="UP000319894">
    <property type="component" value="Unassembled WGS sequence"/>
</dbReference>
<dbReference type="InterPro" id="IPR010262">
    <property type="entry name" value="Arylsulfotransferase_bact"/>
</dbReference>
<evidence type="ECO:0000313" key="2">
    <source>
        <dbReference type="EMBL" id="TSD16099.1"/>
    </source>
</evidence>
<gene>
    <name evidence="2" type="ORF">DP107_02690</name>
</gene>
<dbReference type="SUPFAM" id="SSF63829">
    <property type="entry name" value="Calcium-dependent phosphotriesterase"/>
    <property type="match status" value="1"/>
</dbReference>
<dbReference type="PANTHER" id="PTHR35340:SF5">
    <property type="entry name" value="ASST-DOMAIN-CONTAINING PROTEIN"/>
    <property type="match status" value="1"/>
</dbReference>
<name>A0A554NFD6_9EURY</name>
<evidence type="ECO:0000256" key="1">
    <source>
        <dbReference type="SAM" id="MobiDB-lite"/>
    </source>
</evidence>
<dbReference type="PANTHER" id="PTHR35340">
    <property type="entry name" value="PQQ ENZYME REPEAT PROTEIN-RELATED"/>
    <property type="match status" value="1"/>
</dbReference>
<dbReference type="Pfam" id="PF05935">
    <property type="entry name" value="Arylsulfotrans"/>
    <property type="match status" value="1"/>
</dbReference>
<protein>
    <recommendedName>
        <fullName evidence="4">Arylsulfotransferase (ASST)</fullName>
    </recommendedName>
</protein>
<organism evidence="2 3">
    <name type="scientific">Haloglomus irregulare</name>
    <dbReference type="NCBI Taxonomy" id="2234134"/>
    <lineage>
        <taxon>Archaea</taxon>
        <taxon>Methanobacteriati</taxon>
        <taxon>Methanobacteriota</taxon>
        <taxon>Stenosarchaea group</taxon>
        <taxon>Halobacteria</taxon>
        <taxon>Halobacteriales</taxon>
        <taxon>Natronomonadaceae</taxon>
        <taxon>Haloglomus</taxon>
    </lineage>
</organism>
<sequence length="462" mass="50669">MNRRLLVPAVVLLLSVALLVGQAATAPPAAPESPDGGEGAYPGETLITVQAYGWFDEDNGQVFTVARNGTRTWTYDPPHAYVFDAEALDNGNVLVSLGQTPLAENVRCPDEYYSGERPAGQNGCIYNRVVEVTPDTNEVVWEHSWYDAYPTHHEVHDADRLDTGETAIIDMGNDRTFTVDQSGEVTWQWNATEHLTEGTPFWEEYVAPLPEDERAEFRRSGPESDWTHMNDVDRLENGNFQMSIRNFDTTIEVDRETGEIVDAVGAPTRHEVMEEQHNPNRLERHGNLLVADSENDRVVEIDAETEEIVWQYDGTGSGQKLAWPRDADRLPNGNTLVVDSRNFRVLEVGPNGSVVWSHSMAADRGIVYDADRLGPSQDPLAEEPDDVPAGGELESRSSNGNTVATVDSWLGFVFPSWVGLGEVLAGLVGVVSGLVLVREGHRDGWFSGVGGGERGDGRGGGD</sequence>
<comment type="caution">
    <text evidence="2">The sequence shown here is derived from an EMBL/GenBank/DDBJ whole genome shotgun (WGS) entry which is preliminary data.</text>
</comment>
<proteinExistence type="predicted"/>